<evidence type="ECO:0000313" key="4">
    <source>
        <dbReference type="EMBL" id="SZX76386.1"/>
    </source>
</evidence>
<gene>
    <name evidence="4" type="ORF">BQ4739_LOCUS16774</name>
</gene>
<dbReference type="InterPro" id="IPR001680">
    <property type="entry name" value="WD40_rpt"/>
</dbReference>
<keyword evidence="2" id="KW-0175">Coiled coil</keyword>
<keyword evidence="1" id="KW-0853">WD repeat</keyword>
<feature type="coiled-coil region" evidence="2">
    <location>
        <begin position="1223"/>
        <end position="1271"/>
    </location>
</feature>
<name>A0A383WI02_TETOB</name>
<feature type="compositionally biased region" description="Low complexity" evidence="3">
    <location>
        <begin position="1313"/>
        <end position="1333"/>
    </location>
</feature>
<dbReference type="EMBL" id="FNXT01001257">
    <property type="protein sequence ID" value="SZX76386.1"/>
    <property type="molecule type" value="Genomic_DNA"/>
</dbReference>
<dbReference type="Proteomes" id="UP000256970">
    <property type="component" value="Unassembled WGS sequence"/>
</dbReference>
<dbReference type="SUPFAM" id="SSF50998">
    <property type="entry name" value="Quinoprotein alcohol dehydrogenase-like"/>
    <property type="match status" value="1"/>
</dbReference>
<dbReference type="InterPro" id="IPR036322">
    <property type="entry name" value="WD40_repeat_dom_sf"/>
</dbReference>
<dbReference type="InterPro" id="IPR011047">
    <property type="entry name" value="Quinoprotein_ADH-like_sf"/>
</dbReference>
<protein>
    <recommendedName>
        <fullName evidence="6">Cilia- and flagella-associated protein 57</fullName>
    </recommendedName>
</protein>
<evidence type="ECO:0000256" key="1">
    <source>
        <dbReference type="PROSITE-ProRule" id="PRU00221"/>
    </source>
</evidence>
<feature type="repeat" description="WD" evidence="1">
    <location>
        <begin position="487"/>
        <end position="528"/>
    </location>
</feature>
<dbReference type="PROSITE" id="PS50294">
    <property type="entry name" value="WD_REPEATS_REGION"/>
    <property type="match status" value="1"/>
</dbReference>
<evidence type="ECO:0000256" key="3">
    <source>
        <dbReference type="SAM" id="MobiDB-lite"/>
    </source>
</evidence>
<keyword evidence="5" id="KW-1185">Reference proteome</keyword>
<dbReference type="InterPro" id="IPR015943">
    <property type="entry name" value="WD40/YVTN_repeat-like_dom_sf"/>
</dbReference>
<dbReference type="STRING" id="3088.A0A383WI02"/>
<evidence type="ECO:0000256" key="2">
    <source>
        <dbReference type="SAM" id="Coils"/>
    </source>
</evidence>
<reference evidence="4 5" key="1">
    <citation type="submission" date="2016-10" db="EMBL/GenBank/DDBJ databases">
        <authorList>
            <person name="Cai Z."/>
        </authorList>
    </citation>
    <scope>NUCLEOTIDE SEQUENCE [LARGE SCALE GENOMIC DNA]</scope>
</reference>
<dbReference type="PANTHER" id="PTHR32215">
    <property type="entry name" value="CILIA- AND FLAGELLA-ASSOCIATED PROTEIN 57"/>
    <property type="match status" value="1"/>
</dbReference>
<organism evidence="4 5">
    <name type="scientific">Tetradesmus obliquus</name>
    <name type="common">Green alga</name>
    <name type="synonym">Acutodesmus obliquus</name>
    <dbReference type="NCBI Taxonomy" id="3088"/>
    <lineage>
        <taxon>Eukaryota</taxon>
        <taxon>Viridiplantae</taxon>
        <taxon>Chlorophyta</taxon>
        <taxon>core chlorophytes</taxon>
        <taxon>Chlorophyceae</taxon>
        <taxon>CS clade</taxon>
        <taxon>Sphaeropleales</taxon>
        <taxon>Scenedesmaceae</taxon>
        <taxon>Tetradesmus</taxon>
    </lineage>
</organism>
<feature type="compositionally biased region" description="Low complexity" evidence="3">
    <location>
        <begin position="1340"/>
        <end position="1354"/>
    </location>
</feature>
<sequence>MAAALGLVPRIVFGFSSTVRDNLHYTDDGSYLYPAGHNVVIVSPDGKSHKFVSGSPECEGITAIMLSPNKKLLAVAERAEKAVISVYDMQTLKRRKQLLAADVGSKEYVSLSFSPDGKLLLAQGGGPDWNLLLWAWEKSKVASSIRSTNLQGSPVVQATVSPGESALVAVVGTGVLKMFKIADQTLKPLPLNANRRDTLSFTCQTWVPLTDKGGDGSGAAAAAGDAAKGGSAASGAAAAGADRERQLMGTVDGEILLFEGTEPRATFSVDEGHSVESLAAYSKGFVAGLDGGLVALFDRDEREYYRRTRTFTVMEHLLPVRGLAISSSEEQLALSLLGGPAFTLALNNQELMKTDEMNFELLGPGVHTAAVTGLDMCVRRPLVATCSSDHTVRLWNYADRTCDLSKWFAEEAHSIAIHPTGLMLLVGFADKLRLLSVLMDDLKTVKEVAIKACKDVAFSNGGQYFAAVNGITLSLYNTYTCECLGNLRGHNGKVRAICWSANDSSIVSAGADGAVYEWRLSDFKRGKENVLKGCQYSAVAATPDMKTLIAAGSDKKIKEMEDNSGAGTQVSRELDTQVLITALALPHGGKILFAATESGVVRCYKYPLTGEFYEVKCHEGPVTRLRVSYDDFLLVSAGEDGSVVMLDIRDKELAKASSRQQQEKLPWSEEVLVSKSELEERRNHVAELEQQVAELTMQTEYQLRLKELHLQEKVKELHDKFNSELEADRQKFDMLLQEKNEQEVEYEEKLRQAELRHSSQLSALDAQYQSKMMAEVERYQQLLQEKEALNERWDEQNALLVESHERVIAELAEEAEAKLAEEVLAAEALRQEKEGLEKEAAETKRQLEEDADREIEELKEKYEQRLAAEREACLRLKGENGIMRKKFQALQKDIEEQREQLSLQHEQQKELYTTIKGLEKDIGGLKREIRERDETIGDKERRIYELKKKNQELEKFKFVLDYKIKELKKQIEPREVEIGEMKETIRAMDSELERYHKSNAGLDLTIQNLRLKEQGLQSEVISQRGTRADTESLVKKMQFEIAEVAGVIQDPKALKEKVKALYQRHCVDPATGPGSPTAASRGATLTSKGVIAAGPAAQSGEVNSEYTRQRNYLEKTIDSLKRKLATDSEAHRADELRIMSQNVSLIRELNELRREIKTLKSTAAVRGAGAAAAGSLHASVAGPKSAMLASSSSSGSFKASMAAGTGRKGSAAAAADAVQQQQLQQMQGQLQQQQDTVQSLSREMDMQRELVAKLRAELDAREEKIQSLEAGAMVRPMSRERLPPVEAVSAAAAQADAAGQLPAATLGGSSSMRARPGSARPGSSSGSRRASAAEAQRVLSRPGSSNAGGSSSRSGGVGRGASGLSAGDVDSREQELRSAGGMEPTPWETAGEGVGDADAGEEWAGQQQPDIVEQQQTANDSLAQQQTVLVD</sequence>
<feature type="compositionally biased region" description="Polar residues" evidence="3">
    <location>
        <begin position="1406"/>
        <end position="1431"/>
    </location>
</feature>
<dbReference type="PANTHER" id="PTHR32215:SF0">
    <property type="entry name" value="CILIA- AND FLAGELLA-ASSOCIATED PROTEIN 57"/>
    <property type="match status" value="1"/>
</dbReference>
<feature type="coiled-coil region" evidence="2">
    <location>
        <begin position="1103"/>
        <end position="1162"/>
    </location>
</feature>
<dbReference type="Gene3D" id="2.130.10.10">
    <property type="entry name" value="YVTN repeat-like/Quinoprotein amine dehydrogenase"/>
    <property type="match status" value="3"/>
</dbReference>
<dbReference type="SMART" id="SM00320">
    <property type="entry name" value="WD40"/>
    <property type="match status" value="6"/>
</dbReference>
<dbReference type="Pfam" id="PF00400">
    <property type="entry name" value="WD40"/>
    <property type="match status" value="3"/>
</dbReference>
<feature type="repeat" description="WD" evidence="1">
    <location>
        <begin position="615"/>
        <end position="656"/>
    </location>
</feature>
<feature type="repeat" description="WD" evidence="1">
    <location>
        <begin position="367"/>
        <end position="396"/>
    </location>
</feature>
<evidence type="ECO:0000313" key="5">
    <source>
        <dbReference type="Proteomes" id="UP000256970"/>
    </source>
</evidence>
<dbReference type="SUPFAM" id="SSF50978">
    <property type="entry name" value="WD40 repeat-like"/>
    <property type="match status" value="1"/>
</dbReference>
<dbReference type="PROSITE" id="PS50082">
    <property type="entry name" value="WD_REPEATS_2"/>
    <property type="match status" value="3"/>
</dbReference>
<feature type="region of interest" description="Disordered" evidence="3">
    <location>
        <begin position="1303"/>
        <end position="1431"/>
    </location>
</feature>
<evidence type="ECO:0008006" key="6">
    <source>
        <dbReference type="Google" id="ProtNLM"/>
    </source>
</evidence>
<dbReference type="InterPro" id="IPR052993">
    <property type="entry name" value="CFA-57"/>
</dbReference>
<proteinExistence type="predicted"/>
<feature type="coiled-coil region" evidence="2">
    <location>
        <begin position="722"/>
        <end position="911"/>
    </location>
</feature>
<accession>A0A383WI02</accession>
<dbReference type="Gene3D" id="1.10.287.1490">
    <property type="match status" value="1"/>
</dbReference>